<protein>
    <submittedName>
        <fullName evidence="2">Uncharacterized protein</fullName>
    </submittedName>
</protein>
<evidence type="ECO:0000313" key="2">
    <source>
        <dbReference type="EMBL" id="CAF3390120.1"/>
    </source>
</evidence>
<keyword evidence="1" id="KW-1133">Transmembrane helix</keyword>
<evidence type="ECO:0000313" key="3">
    <source>
        <dbReference type="EMBL" id="CAF4140432.1"/>
    </source>
</evidence>
<dbReference type="AlphaFoldDB" id="A0A817Z4S8"/>
<evidence type="ECO:0000313" key="5">
    <source>
        <dbReference type="EMBL" id="CAF4753608.1"/>
    </source>
</evidence>
<gene>
    <name evidence="3" type="ORF">HFQ381_LOCUS3730</name>
    <name evidence="2" type="ORF">KIK155_LOCUS7122</name>
    <name evidence="5" type="ORF">QYT958_LOCUS21155</name>
    <name evidence="4" type="ORF">TOA249_LOCUS16624</name>
</gene>
<evidence type="ECO:0000256" key="1">
    <source>
        <dbReference type="SAM" id="Phobius"/>
    </source>
</evidence>
<dbReference type="EMBL" id="CAJOBO010000139">
    <property type="protein sequence ID" value="CAF4140432.1"/>
    <property type="molecule type" value="Genomic_DNA"/>
</dbReference>
<sequence length="368" mass="40173">MSSITRQFTNSTYNTITAVQSGDFSLSNVWGSSGMPTNGSTVIIPHNVTVSISSQTGLTINIISMRVYGTLQIGSSINSSLTTFTFQYPVNIMIFKGGVLRDLTQNHRWFVLSNTIITIYNGGSFISSQPTTLISNTNNSTATFNSSISGPYTITVDLQGKIEKYSSITFAPSESGDFGLNSTWLGGLAPTVDRCSPDDGGCNLIIPTNFNITRENNQSTINGVNVYIYGLFEISSWASYLFLYPMHFFVYNGGVFQDSTINGFYFRINTSINIYAGGLFVTHSPSYIISYIEKNTTISQIVLNDSKIYGPYTIVIDNNGIIDNNGSSSLSTSITTTSRCNAGTLLTSSSYLAVLTVPFYIIMIIHRK</sequence>
<evidence type="ECO:0000313" key="6">
    <source>
        <dbReference type="Proteomes" id="UP000663865"/>
    </source>
</evidence>
<dbReference type="Proteomes" id="UP000663851">
    <property type="component" value="Unassembled WGS sequence"/>
</dbReference>
<accession>A0A817Z4S8</accession>
<dbReference type="Proteomes" id="UP000663865">
    <property type="component" value="Unassembled WGS sequence"/>
</dbReference>
<proteinExistence type="predicted"/>
<name>A0A817Z4S8_9BILA</name>
<dbReference type="EMBL" id="CAJNYV010000857">
    <property type="protein sequence ID" value="CAF3390120.1"/>
    <property type="molecule type" value="Genomic_DNA"/>
</dbReference>
<evidence type="ECO:0000313" key="4">
    <source>
        <dbReference type="EMBL" id="CAF4693948.1"/>
    </source>
</evidence>
<dbReference type="EMBL" id="CAJOBR010003811">
    <property type="protein sequence ID" value="CAF4753608.1"/>
    <property type="molecule type" value="Genomic_DNA"/>
</dbReference>
<organism evidence="2 6">
    <name type="scientific">Rotaria socialis</name>
    <dbReference type="NCBI Taxonomy" id="392032"/>
    <lineage>
        <taxon>Eukaryota</taxon>
        <taxon>Metazoa</taxon>
        <taxon>Spiralia</taxon>
        <taxon>Gnathifera</taxon>
        <taxon>Rotifera</taxon>
        <taxon>Eurotatoria</taxon>
        <taxon>Bdelloidea</taxon>
        <taxon>Philodinida</taxon>
        <taxon>Philodinidae</taxon>
        <taxon>Rotaria</taxon>
    </lineage>
</organism>
<comment type="caution">
    <text evidence="2">The sequence shown here is derived from an EMBL/GenBank/DDBJ whole genome shotgun (WGS) entry which is preliminary data.</text>
</comment>
<keyword evidence="1" id="KW-0472">Membrane</keyword>
<feature type="transmembrane region" description="Helical" evidence="1">
    <location>
        <begin position="345"/>
        <end position="365"/>
    </location>
</feature>
<keyword evidence="1" id="KW-0812">Transmembrane</keyword>
<dbReference type="Proteomes" id="UP000663848">
    <property type="component" value="Unassembled WGS sequence"/>
</dbReference>
<reference evidence="2" key="1">
    <citation type="submission" date="2021-02" db="EMBL/GenBank/DDBJ databases">
        <authorList>
            <person name="Nowell W R."/>
        </authorList>
    </citation>
    <scope>NUCLEOTIDE SEQUENCE</scope>
</reference>
<dbReference type="Proteomes" id="UP000663838">
    <property type="component" value="Unassembled WGS sequence"/>
</dbReference>
<dbReference type="EMBL" id="CAJOBS010001144">
    <property type="protein sequence ID" value="CAF4693948.1"/>
    <property type="molecule type" value="Genomic_DNA"/>
</dbReference>